<evidence type="ECO:0000313" key="3">
    <source>
        <dbReference type="Proteomes" id="UP000002791"/>
    </source>
</evidence>
<dbReference type="Gene3D" id="3.40.190.10">
    <property type="entry name" value="Periplasmic binding protein-like II"/>
    <property type="match status" value="2"/>
</dbReference>
<accession>H5XI50</accession>
<dbReference type="PROSITE" id="PS51257">
    <property type="entry name" value="PROKAR_LIPOPROTEIN"/>
    <property type="match status" value="1"/>
</dbReference>
<dbReference type="HOGENOM" id="CLU_033215_4_1_11"/>
<dbReference type="NCBIfam" id="TIGR02122">
    <property type="entry name" value="TRAP_TAXI"/>
    <property type="match status" value="1"/>
</dbReference>
<dbReference type="EMBL" id="CM001440">
    <property type="protein sequence ID" value="EHR60680.1"/>
    <property type="molecule type" value="Genomic_DNA"/>
</dbReference>
<evidence type="ECO:0000256" key="1">
    <source>
        <dbReference type="SAM" id="SignalP"/>
    </source>
</evidence>
<dbReference type="AlphaFoldDB" id="H5XI50"/>
<dbReference type="RefSeq" id="WP_005455472.1">
    <property type="nucleotide sequence ID" value="NZ_CM001440.1"/>
</dbReference>
<dbReference type="Pfam" id="PF16868">
    <property type="entry name" value="NMT1_3"/>
    <property type="match status" value="1"/>
</dbReference>
<dbReference type="CDD" id="cd13520">
    <property type="entry name" value="PBP2_TAXI_TRAP"/>
    <property type="match status" value="1"/>
</dbReference>
<dbReference type="PANTHER" id="PTHR42941:SF1">
    <property type="entry name" value="SLL1037 PROTEIN"/>
    <property type="match status" value="1"/>
</dbReference>
<dbReference type="SUPFAM" id="SSF53850">
    <property type="entry name" value="Periplasmic binding protein-like II"/>
    <property type="match status" value="1"/>
</dbReference>
<protein>
    <submittedName>
        <fullName evidence="2">TRAP transporter solute receptor, TAXI family</fullName>
    </submittedName>
</protein>
<feature type="chain" id="PRO_5039111954" evidence="1">
    <location>
        <begin position="32"/>
        <end position="335"/>
    </location>
</feature>
<dbReference type="Proteomes" id="UP000002791">
    <property type="component" value="Chromosome"/>
</dbReference>
<dbReference type="PANTHER" id="PTHR42941">
    <property type="entry name" value="SLL1037 PROTEIN"/>
    <property type="match status" value="1"/>
</dbReference>
<name>H5XI50_9PSEU</name>
<keyword evidence="1" id="KW-0732">Signal</keyword>
<evidence type="ECO:0000313" key="2">
    <source>
        <dbReference type="EMBL" id="EHR60680.1"/>
    </source>
</evidence>
<reference evidence="2 3" key="1">
    <citation type="submission" date="2011-11" db="EMBL/GenBank/DDBJ databases">
        <title>The Noncontiguous Finished sequence of Saccharomonospora cyanea NA-134.</title>
        <authorList>
            <consortium name="US DOE Joint Genome Institute"/>
            <person name="Lucas S."/>
            <person name="Han J."/>
            <person name="Lapidus A."/>
            <person name="Cheng J.-F."/>
            <person name="Goodwin L."/>
            <person name="Pitluck S."/>
            <person name="Peters L."/>
            <person name="Ovchinnikova G."/>
            <person name="Lu M."/>
            <person name="Detter J.C."/>
            <person name="Han C."/>
            <person name="Tapia R."/>
            <person name="Land M."/>
            <person name="Hauser L."/>
            <person name="Kyrpides N."/>
            <person name="Ivanova N."/>
            <person name="Pagani I."/>
            <person name="Brambilla E.-M."/>
            <person name="Klenk H.-P."/>
            <person name="Woyke T."/>
        </authorList>
    </citation>
    <scope>NUCLEOTIDE SEQUENCE [LARGE SCALE GENOMIC DNA]</scope>
    <source>
        <strain evidence="2 3">NA-134</strain>
    </source>
</reference>
<sequence length="335" mass="34707">MRTTTRARRGRGAGRVTAALLATVAVTSACSGGGSGGGGFTTDLQLGTGSTGGVYYPLGQEYANIFAEEVGVEGLNVTAVETGASVENLAKIARGELQLAIAQHNTAQDAVGGRGEFEGAKVENVGLLGKLYPEAAQVITLESSGIDSVADLRGKTVAIGPPGGGTREAAEEILAAYGLEEGSYTALEEGFADAKAKLQDGNADASIEILGVPAASLQELHATTGQVKLIPIDGPELETIVGNSQFEEYEIPAGTYEFLDEPVPTVSVFASMYASTTQVSEELGYELTKALYERADSLTLAQKELITLEEATVGQGDVPLHPGARKYFSEQGLLD</sequence>
<dbReference type="InterPro" id="IPR011852">
    <property type="entry name" value="TRAP_TAXI"/>
</dbReference>
<gene>
    <name evidence="2" type="ORF">SaccyDRAFT_1782</name>
</gene>
<dbReference type="eggNOG" id="COG2358">
    <property type="taxonomic scope" value="Bacteria"/>
</dbReference>
<organism evidence="2 3">
    <name type="scientific">Saccharomonospora cyanea NA-134</name>
    <dbReference type="NCBI Taxonomy" id="882082"/>
    <lineage>
        <taxon>Bacteria</taxon>
        <taxon>Bacillati</taxon>
        <taxon>Actinomycetota</taxon>
        <taxon>Actinomycetes</taxon>
        <taxon>Pseudonocardiales</taxon>
        <taxon>Pseudonocardiaceae</taxon>
        <taxon>Saccharomonospora</taxon>
    </lineage>
</organism>
<dbReference type="STRING" id="882082.SaccyDRAFT_1782"/>
<keyword evidence="2" id="KW-0675">Receptor</keyword>
<keyword evidence="3" id="KW-1185">Reference proteome</keyword>
<proteinExistence type="predicted"/>
<dbReference type="OrthoDB" id="5582316at2"/>
<feature type="signal peptide" evidence="1">
    <location>
        <begin position="1"/>
        <end position="31"/>
    </location>
</feature>